<dbReference type="GO" id="GO:0003676">
    <property type="term" value="F:nucleic acid binding"/>
    <property type="evidence" value="ECO:0007669"/>
    <property type="project" value="InterPro"/>
</dbReference>
<evidence type="ECO:0000313" key="2">
    <source>
        <dbReference type="EMBL" id="CAI9787305.1"/>
    </source>
</evidence>
<protein>
    <recommendedName>
        <fullName evidence="1">Piwi domain-containing protein</fullName>
    </recommendedName>
</protein>
<dbReference type="InterPro" id="IPR036397">
    <property type="entry name" value="RNaseH_sf"/>
</dbReference>
<evidence type="ECO:0000259" key="1">
    <source>
        <dbReference type="Pfam" id="PF02171"/>
    </source>
</evidence>
<dbReference type="Pfam" id="PF02171">
    <property type="entry name" value="Piwi"/>
    <property type="match status" value="1"/>
</dbReference>
<feature type="domain" description="Piwi" evidence="1">
    <location>
        <begin position="1"/>
        <end position="102"/>
    </location>
</feature>
<name>A0AAD2AKC7_9LAMI</name>
<dbReference type="EMBL" id="OU503058">
    <property type="protein sequence ID" value="CAI9787305.1"/>
    <property type="molecule type" value="Genomic_DNA"/>
</dbReference>
<dbReference type="AlphaFoldDB" id="A0AAD2AKC7"/>
<reference evidence="2" key="1">
    <citation type="submission" date="2023-05" db="EMBL/GenBank/DDBJ databases">
        <authorList>
            <person name="Huff M."/>
        </authorList>
    </citation>
    <scope>NUCLEOTIDE SEQUENCE</scope>
</reference>
<proteinExistence type="predicted"/>
<gene>
    <name evidence="2" type="ORF">FPE_LOCUS34735</name>
</gene>
<dbReference type="Proteomes" id="UP000834106">
    <property type="component" value="Chromosome 23"/>
</dbReference>
<evidence type="ECO:0000313" key="3">
    <source>
        <dbReference type="Proteomes" id="UP000834106"/>
    </source>
</evidence>
<organism evidence="2 3">
    <name type="scientific">Fraxinus pennsylvanica</name>
    <dbReference type="NCBI Taxonomy" id="56036"/>
    <lineage>
        <taxon>Eukaryota</taxon>
        <taxon>Viridiplantae</taxon>
        <taxon>Streptophyta</taxon>
        <taxon>Embryophyta</taxon>
        <taxon>Tracheophyta</taxon>
        <taxon>Spermatophyta</taxon>
        <taxon>Magnoliopsida</taxon>
        <taxon>eudicotyledons</taxon>
        <taxon>Gunneridae</taxon>
        <taxon>Pentapetalae</taxon>
        <taxon>asterids</taxon>
        <taxon>lamiids</taxon>
        <taxon>Lamiales</taxon>
        <taxon>Oleaceae</taxon>
        <taxon>Oleeae</taxon>
        <taxon>Fraxinus</taxon>
    </lineage>
</organism>
<dbReference type="PANTHER" id="PTHR22891">
    <property type="entry name" value="EUKARYOTIC TRANSLATION INITIATION FACTOR 2C"/>
    <property type="match status" value="1"/>
</dbReference>
<sequence length="118" mass="13390">MDVSHGSLGQSDILSIAAVISSRQWPLISHHRASVSTQSLNFEMIDSLIKHMSDTKDNCIFKELMLNFYVNCGNEKPHKVTIFREGVSESQFNQVRDIELNHNGILRNPVSALKEQYC</sequence>
<dbReference type="InterPro" id="IPR003165">
    <property type="entry name" value="Piwi"/>
</dbReference>
<dbReference type="Gene3D" id="3.30.420.10">
    <property type="entry name" value="Ribonuclease H-like superfamily/Ribonuclease H"/>
    <property type="match status" value="1"/>
</dbReference>
<accession>A0AAD2AKC7</accession>
<keyword evidence="3" id="KW-1185">Reference proteome</keyword>